<evidence type="ECO:0000313" key="3">
    <source>
        <dbReference type="Proteomes" id="UP000637074"/>
    </source>
</evidence>
<dbReference type="Pfam" id="PF01494">
    <property type="entry name" value="FAD_binding_3"/>
    <property type="match status" value="1"/>
</dbReference>
<gene>
    <name evidence="2" type="ORF">AM1BK_25280</name>
</gene>
<dbReference type="PANTHER" id="PTHR43422">
    <property type="entry name" value="THIAMINE THIAZOLE SYNTHASE"/>
    <property type="match status" value="1"/>
</dbReference>
<dbReference type="EMBL" id="BNDS01000009">
    <property type="protein sequence ID" value="GHH98985.1"/>
    <property type="molecule type" value="Genomic_DNA"/>
</dbReference>
<evidence type="ECO:0000259" key="1">
    <source>
        <dbReference type="Pfam" id="PF01494"/>
    </source>
</evidence>
<comment type="caution">
    <text evidence="2">The sequence shown here is derived from an EMBL/GenBank/DDBJ whole genome shotgun (WGS) entry which is preliminary data.</text>
</comment>
<sequence length="453" mass="51299">MTNYQKAIIIGGGIAGKLAARVLSDLFQEVIILERDLKTEEPIPRKGAPQGAHLHALLLAGQSGLEELFPGITEKFHSSGAVKINSTRDLAWFHHGVWKLRFDGGYTTTLQTRPNLEWLVEQYIYRIPNVTVMYGQTVQNYHFDEKQNRVLGVVVQDGSGSLQTLGADLFVDASGASSFSQSWLNKRGVHIPQEKVKIGLSYITRMFELNENCDRDWAIKLLYPNPPHEKIGGTISKVEGNRHIVTIIGYHNEIDEKSVLKNDQGFIDIAKKLPKLDIYQEIKDAKPLSKTTIYRVPHITWRRFDKVKNLPEGLLLIGDAICRIDPVFGQGMSISVLEVLALQKLLRSTNQSRQLPVSFQKQAAKIIAPIWNMVITEDYRYPETIGKKPLGLPFLQWYAKKIFLLSTKDKEIYNTFIKVMNLLKPMTILMHPKLIGKVMMHRDGSSVSSRKNS</sequence>
<dbReference type="Proteomes" id="UP000637074">
    <property type="component" value="Unassembled WGS sequence"/>
</dbReference>
<dbReference type="Gene3D" id="3.30.9.100">
    <property type="match status" value="1"/>
</dbReference>
<dbReference type="InterPro" id="IPR002938">
    <property type="entry name" value="FAD-bd"/>
</dbReference>
<organism evidence="2 3">
    <name type="scientific">Neobacillus kokaensis</name>
    <dbReference type="NCBI Taxonomy" id="2759023"/>
    <lineage>
        <taxon>Bacteria</taxon>
        <taxon>Bacillati</taxon>
        <taxon>Bacillota</taxon>
        <taxon>Bacilli</taxon>
        <taxon>Bacillales</taxon>
        <taxon>Bacillaceae</taxon>
        <taxon>Neobacillus</taxon>
    </lineage>
</organism>
<dbReference type="SUPFAM" id="SSF51905">
    <property type="entry name" value="FAD/NAD(P)-binding domain"/>
    <property type="match status" value="1"/>
</dbReference>
<name>A0ABQ3N561_9BACI</name>
<protein>
    <submittedName>
        <fullName evidence="2">Glutamate synthase</fullName>
    </submittedName>
</protein>
<feature type="domain" description="FAD-binding" evidence="1">
    <location>
        <begin position="6"/>
        <end position="346"/>
    </location>
</feature>
<evidence type="ECO:0000313" key="2">
    <source>
        <dbReference type="EMBL" id="GHH98985.1"/>
    </source>
</evidence>
<dbReference type="InterPro" id="IPR036188">
    <property type="entry name" value="FAD/NAD-bd_sf"/>
</dbReference>
<proteinExistence type="predicted"/>
<dbReference type="Gene3D" id="3.50.50.60">
    <property type="entry name" value="FAD/NAD(P)-binding domain"/>
    <property type="match status" value="1"/>
</dbReference>
<reference evidence="2 3" key="1">
    <citation type="journal article" date="2022" name="Int. J. Syst. Evol. Microbiol.">
        <title>Neobacillus kokaensis sp. nov., isolated from soil.</title>
        <authorList>
            <person name="Yuki K."/>
            <person name="Matsubara H."/>
            <person name="Yamaguchi S."/>
        </authorList>
    </citation>
    <scope>NUCLEOTIDE SEQUENCE [LARGE SCALE GENOMIC DNA]</scope>
    <source>
        <strain evidence="2 3">LOB 377</strain>
    </source>
</reference>
<dbReference type="PANTHER" id="PTHR43422:SF3">
    <property type="entry name" value="THIAMINE THIAZOLE SYNTHASE"/>
    <property type="match status" value="1"/>
</dbReference>
<keyword evidence="3" id="KW-1185">Reference proteome</keyword>
<accession>A0ABQ3N561</accession>
<dbReference type="RefSeq" id="WP_191273307.1">
    <property type="nucleotide sequence ID" value="NZ_BNDS01000009.1"/>
</dbReference>